<dbReference type="InterPro" id="IPR001036">
    <property type="entry name" value="Acrflvin-R"/>
</dbReference>
<dbReference type="GO" id="GO:0042910">
    <property type="term" value="F:xenobiotic transmembrane transporter activity"/>
    <property type="evidence" value="ECO:0007669"/>
    <property type="project" value="TreeGrafter"/>
</dbReference>
<dbReference type="SUPFAM" id="SSF82693">
    <property type="entry name" value="Multidrug efflux transporter AcrB pore domain, PN1, PN2, PC1 and PC2 subdomains"/>
    <property type="match status" value="3"/>
</dbReference>
<accession>A0A0F0CUS9</accession>
<feature type="transmembrane region" description="Helical" evidence="1">
    <location>
        <begin position="352"/>
        <end position="375"/>
    </location>
</feature>
<feature type="transmembrane region" description="Helical" evidence="1">
    <location>
        <begin position="520"/>
        <end position="545"/>
    </location>
</feature>
<dbReference type="SUPFAM" id="SSF82866">
    <property type="entry name" value="Multidrug efflux transporter AcrB transmembrane domain"/>
    <property type="match status" value="2"/>
</dbReference>
<dbReference type="Pfam" id="PF00873">
    <property type="entry name" value="ACR_tran"/>
    <property type="match status" value="1"/>
</dbReference>
<feature type="transmembrane region" description="Helical" evidence="1">
    <location>
        <begin position="860"/>
        <end position="879"/>
    </location>
</feature>
<dbReference type="Gene3D" id="3.30.2090.10">
    <property type="entry name" value="Multidrug efflux transporter AcrB TolC docking domain, DN and DC subdomains"/>
    <property type="match status" value="2"/>
</dbReference>
<dbReference type="Proteomes" id="UP000033428">
    <property type="component" value="Unassembled WGS sequence"/>
</dbReference>
<evidence type="ECO:0000313" key="3">
    <source>
        <dbReference type="Proteomes" id="UP000033428"/>
    </source>
</evidence>
<feature type="transmembrane region" description="Helical" evidence="1">
    <location>
        <begin position="7"/>
        <end position="26"/>
    </location>
</feature>
<organism evidence="2 3">
    <name type="scientific">Candidatus Omnitrophus magneticus</name>
    <dbReference type="NCBI Taxonomy" id="1609969"/>
    <lineage>
        <taxon>Bacteria</taxon>
        <taxon>Pseudomonadati</taxon>
        <taxon>Candidatus Omnitrophota</taxon>
        <taxon>Candidatus Omnitrophus</taxon>
    </lineage>
</organism>
<comment type="caution">
    <text evidence="2">The sequence shown here is derived from an EMBL/GenBank/DDBJ whole genome shotgun (WGS) entry which is preliminary data.</text>
</comment>
<dbReference type="Gene3D" id="3.30.70.1430">
    <property type="entry name" value="Multidrug efflux transporter AcrB pore domain"/>
    <property type="match status" value="2"/>
</dbReference>
<dbReference type="SUPFAM" id="SSF82714">
    <property type="entry name" value="Multidrug efflux transporter AcrB TolC docking domain, DN and DC subdomains"/>
    <property type="match status" value="2"/>
</dbReference>
<keyword evidence="1" id="KW-0472">Membrane</keyword>
<dbReference type="PANTHER" id="PTHR32063">
    <property type="match status" value="1"/>
</dbReference>
<feature type="transmembrane region" description="Helical" evidence="1">
    <location>
        <begin position="958"/>
        <end position="980"/>
    </location>
</feature>
<dbReference type="Gene3D" id="1.20.1640.10">
    <property type="entry name" value="Multidrug efflux transporter AcrB transmembrane domain"/>
    <property type="match status" value="2"/>
</dbReference>
<evidence type="ECO:0000313" key="2">
    <source>
        <dbReference type="EMBL" id="KJJ85779.1"/>
    </source>
</evidence>
<dbReference type="EMBL" id="JYNY01000073">
    <property type="protein sequence ID" value="KJJ85779.1"/>
    <property type="molecule type" value="Genomic_DNA"/>
</dbReference>
<evidence type="ECO:0000256" key="1">
    <source>
        <dbReference type="SAM" id="Phobius"/>
    </source>
</evidence>
<dbReference type="PANTHER" id="PTHR32063:SF33">
    <property type="entry name" value="RND SUPERFAMILY EFFLUX PUMP PERMEASE COMPONENT"/>
    <property type="match status" value="1"/>
</dbReference>
<feature type="transmembrane region" description="Helical" evidence="1">
    <location>
        <begin position="381"/>
        <end position="402"/>
    </location>
</feature>
<proteinExistence type="predicted"/>
<dbReference type="GO" id="GO:0005886">
    <property type="term" value="C:plasma membrane"/>
    <property type="evidence" value="ECO:0007669"/>
    <property type="project" value="TreeGrafter"/>
</dbReference>
<feature type="transmembrane region" description="Helical" evidence="1">
    <location>
        <begin position="323"/>
        <end position="345"/>
    </location>
</feature>
<dbReference type="AlphaFoldDB" id="A0A0F0CUS9"/>
<feature type="transmembrane region" description="Helical" evidence="1">
    <location>
        <begin position="912"/>
        <end position="937"/>
    </location>
</feature>
<dbReference type="Gene3D" id="3.30.70.1320">
    <property type="entry name" value="Multidrug efflux transporter AcrB pore domain like"/>
    <property type="match status" value="1"/>
</dbReference>
<dbReference type="Gene3D" id="3.30.70.1440">
    <property type="entry name" value="Multidrug efflux transporter AcrB pore domain"/>
    <property type="match status" value="1"/>
</dbReference>
<name>A0A0F0CUS9_9BACT</name>
<keyword evidence="1" id="KW-0812">Transmembrane</keyword>
<feature type="transmembrane region" description="Helical" evidence="1">
    <location>
        <begin position="422"/>
        <end position="444"/>
    </location>
</feature>
<keyword evidence="1" id="KW-1133">Transmembrane helix</keyword>
<sequence>MNQSVFVNFLSIVIIIIGILIFSGMVREVFPNVSFDVVTVETNYPGASPLDVEKLISVPIEKELKEVDGIEEITSSSTHGLSVISVQIDPDVSNKDKVIRDIRNAVERVTDLPKDIYDDPIVTEITTKQYPIVEVSLAADVPEKKLQEYADILEEKIEDVKGVARVRKLGYRDKEVQVRVSPEKMKDYYVSFDEMEQALASRNIALPAGEISAESKEYSIRTTAEFEKTEDVENTIIRANDAGNWLQIKDTACVIDGFKKEKIISKAWGKRAINLVVLKKESGDAITIVKKIKEICAVFKAENKEDIKISYINDYSFLVKRRLGILIGNGISGFIFVALLMMLFFERRTAFLTVLGIPTALCATFIGMGMMGVSINLVSMFGLIVALGMLVDQGIVIADNVYRYIEKGLPVREAVVKGTEEVSGAVTSSVITTIAAFFPLLFMTGIIGKFIWSIPIVVSLSLLASLGEALIILPSHLADFIKIKYDKNGELIRGSRGSTWFKTFQNKYEKLLISAVKYKYFVMASFSGVLIVCLFLAGFVVKFILFPAGGIDCFFIRMEAPIGTNLEVTNELVTPYEEAVSKLPREELESYVTTVGSIAEDRNDPFEGRGSNLVQITVYLTAEQDRKRGVEEIIADLREKTRGIKGFEEIRFDKPESGPPVGKPIEVTIRGENFHVLDEIAFEYMDYLKTIDGTSDITWDNKPGKEEIRVVVDHNKATMAGLTIYQIAKTVRAVFEGTVATKIKPVKADEDTDVTIMFPENLINKINVFEEILVQNKYGNLIPLKNVAKITRVPGSTTVHHLDGKRVVTVSCNVDTDKTTVLKVTALLQKKFSNISARYSGYSVKYGGEQEETVDSLISLLKSFLYAFLFIYLILTYSFKSLTQPLIIMLSIPFGLIGVILSFWAHGLPLSFMAILGIVGLNGIVVNDAIVLVEFINNLRESGMSKGESIIQASKIRLRAIIVTTVTTSGGLFTVAYGIGGKDPFLVPMAMAISWGLMFSTALTLIVIPCLYSILDDWGDKFLEMIGKGKNNSVKNS</sequence>
<feature type="transmembrane region" description="Helical" evidence="1">
    <location>
        <begin position="886"/>
        <end position="906"/>
    </location>
</feature>
<reference evidence="2 3" key="1">
    <citation type="submission" date="2015-02" db="EMBL/GenBank/DDBJ databases">
        <title>Single-cell genomics of uncultivated deep-branching MTB reveals a conserved set of magnetosome genes.</title>
        <authorList>
            <person name="Kolinko S."/>
            <person name="Richter M."/>
            <person name="Glockner F.O."/>
            <person name="Brachmann A."/>
            <person name="Schuler D."/>
        </authorList>
    </citation>
    <scope>NUCLEOTIDE SEQUENCE [LARGE SCALE GENOMIC DNA]</scope>
    <source>
        <strain evidence="2">SKK-01</strain>
    </source>
</reference>
<protein>
    <submittedName>
        <fullName evidence="2">Export membrane protein</fullName>
    </submittedName>
</protein>
<gene>
    <name evidence="2" type="ORF">OMAG_000354</name>
</gene>
<feature type="transmembrane region" description="Helical" evidence="1">
    <location>
        <begin position="992"/>
        <end position="1015"/>
    </location>
</feature>
<dbReference type="InterPro" id="IPR027463">
    <property type="entry name" value="AcrB_DN_DC_subdom"/>
</dbReference>
<feature type="transmembrane region" description="Helical" evidence="1">
    <location>
        <begin position="450"/>
        <end position="473"/>
    </location>
</feature>
<keyword evidence="3" id="KW-1185">Reference proteome</keyword>
<dbReference type="PRINTS" id="PR00702">
    <property type="entry name" value="ACRIFLAVINRP"/>
</dbReference>